<evidence type="ECO:0000259" key="4">
    <source>
        <dbReference type="Pfam" id="PF16987"/>
    </source>
</evidence>
<keyword evidence="6" id="KW-1185">Reference proteome</keyword>
<dbReference type="InterPro" id="IPR036546">
    <property type="entry name" value="MED15_KIX"/>
</dbReference>
<accession>A0A836CI58</accession>
<feature type="region of interest" description="Disordered" evidence="3">
    <location>
        <begin position="86"/>
        <end position="179"/>
    </location>
</feature>
<feature type="compositionally biased region" description="Basic and acidic residues" evidence="3">
    <location>
        <begin position="122"/>
        <end position="142"/>
    </location>
</feature>
<reference evidence="5" key="1">
    <citation type="submission" date="2021-02" db="EMBL/GenBank/DDBJ databases">
        <title>First Annotated Genome of the Yellow-green Alga Tribonema minus.</title>
        <authorList>
            <person name="Mahan K.M."/>
        </authorList>
    </citation>
    <scope>NUCLEOTIDE SEQUENCE</scope>
    <source>
        <strain evidence="5">UTEX B ZZ1240</strain>
    </source>
</reference>
<comment type="subcellular location">
    <subcellularLocation>
        <location evidence="1">Nucleus</location>
    </subcellularLocation>
</comment>
<evidence type="ECO:0000313" key="5">
    <source>
        <dbReference type="EMBL" id="KAG5186128.1"/>
    </source>
</evidence>
<evidence type="ECO:0000256" key="3">
    <source>
        <dbReference type="SAM" id="MobiDB-lite"/>
    </source>
</evidence>
<protein>
    <recommendedName>
        <fullName evidence="4">Mediator complex subunit 15 KIX domain-containing protein</fullName>
    </recommendedName>
</protein>
<dbReference type="GO" id="GO:0003712">
    <property type="term" value="F:transcription coregulator activity"/>
    <property type="evidence" value="ECO:0007669"/>
    <property type="project" value="InterPro"/>
</dbReference>
<evidence type="ECO:0000256" key="2">
    <source>
        <dbReference type="ARBA" id="ARBA00023242"/>
    </source>
</evidence>
<name>A0A836CI58_9STRA</name>
<feature type="domain" description="Mediator complex subunit 15 KIX" evidence="4">
    <location>
        <begin position="10"/>
        <end position="91"/>
    </location>
</feature>
<proteinExistence type="predicted"/>
<evidence type="ECO:0000256" key="1">
    <source>
        <dbReference type="ARBA" id="ARBA00004123"/>
    </source>
</evidence>
<keyword evidence="2" id="KW-0539">Nucleus</keyword>
<dbReference type="GO" id="GO:0006355">
    <property type="term" value="P:regulation of DNA-templated transcription"/>
    <property type="evidence" value="ECO:0007669"/>
    <property type="project" value="InterPro"/>
</dbReference>
<dbReference type="GO" id="GO:0005634">
    <property type="term" value="C:nucleus"/>
    <property type="evidence" value="ECO:0007669"/>
    <property type="project" value="UniProtKB-SubCell"/>
</dbReference>
<dbReference type="AlphaFoldDB" id="A0A836CI58"/>
<dbReference type="InterPro" id="IPR036529">
    <property type="entry name" value="KIX_dom_sf"/>
</dbReference>
<dbReference type="Pfam" id="PF16987">
    <property type="entry name" value="KIX_2"/>
    <property type="match status" value="1"/>
</dbReference>
<comment type="caution">
    <text evidence="5">The sequence shown here is derived from an EMBL/GenBank/DDBJ whole genome shotgun (WGS) entry which is preliminary data.</text>
</comment>
<organism evidence="5 6">
    <name type="scientific">Tribonema minus</name>
    <dbReference type="NCBI Taxonomy" id="303371"/>
    <lineage>
        <taxon>Eukaryota</taxon>
        <taxon>Sar</taxon>
        <taxon>Stramenopiles</taxon>
        <taxon>Ochrophyta</taxon>
        <taxon>PX clade</taxon>
        <taxon>Xanthophyceae</taxon>
        <taxon>Tribonematales</taxon>
        <taxon>Tribonemataceae</taxon>
        <taxon>Tribonema</taxon>
    </lineage>
</organism>
<evidence type="ECO:0000313" key="6">
    <source>
        <dbReference type="Proteomes" id="UP000664859"/>
    </source>
</evidence>
<dbReference type="Gene3D" id="1.10.246.20">
    <property type="entry name" value="Coactivator CBP, KIX domain"/>
    <property type="match status" value="1"/>
</dbReference>
<dbReference type="Proteomes" id="UP000664859">
    <property type="component" value="Unassembled WGS sequence"/>
</dbReference>
<sequence length="179" mass="19391">MSPPGVYAAGDWRSDAHLADRRAIVATIETLLPIPGRCKSEWEAKKRTRAMARRLEEGLYAQAVSFEEYNDLDTLHRRVQDMATAIAQAKRTAQGEVPPPPPLVAGRGADQSPAQTTAESPHSIRGDAEQQQEEHTYGRMDDTDVSLSSAGRDARSEPGTDTAVATPGQRPASQMLIGD</sequence>
<dbReference type="EMBL" id="JAFCMP010000113">
    <property type="protein sequence ID" value="KAG5186128.1"/>
    <property type="molecule type" value="Genomic_DNA"/>
</dbReference>
<gene>
    <name evidence="5" type="ORF">JKP88DRAFT_276466</name>
</gene>